<dbReference type="Pfam" id="PF08774">
    <property type="entry name" value="VRR_NUC"/>
    <property type="match status" value="1"/>
</dbReference>
<dbReference type="EMBL" id="MT144478">
    <property type="protein sequence ID" value="QJA54120.1"/>
    <property type="molecule type" value="Genomic_DNA"/>
</dbReference>
<keyword evidence="2" id="KW-0540">Nuclease</keyword>
<evidence type="ECO:0000313" key="5">
    <source>
        <dbReference type="EMBL" id="QJA54120.1"/>
    </source>
</evidence>
<organism evidence="5">
    <name type="scientific">viral metagenome</name>
    <dbReference type="NCBI Taxonomy" id="1070528"/>
    <lineage>
        <taxon>unclassified sequences</taxon>
        <taxon>metagenomes</taxon>
        <taxon>organismal metagenomes</taxon>
    </lineage>
</organism>
<feature type="domain" description="VRR-NUC" evidence="4">
    <location>
        <begin position="1"/>
        <end position="98"/>
    </location>
</feature>
<sequence length="109" mass="12340">MKEADIERAISDYLQIQQNMGKLVWFRMNSGKAWVGGEKKYLIQLCQEGTPDILVIQYGRPIFFEVKSDTGKVSTAQEILMELLENQGALCYVVRSVDEVIALLEINIG</sequence>
<evidence type="ECO:0000256" key="2">
    <source>
        <dbReference type="ARBA" id="ARBA00022722"/>
    </source>
</evidence>
<reference evidence="5" key="1">
    <citation type="submission" date="2020-03" db="EMBL/GenBank/DDBJ databases">
        <title>The deep terrestrial virosphere.</title>
        <authorList>
            <person name="Holmfeldt K."/>
            <person name="Nilsson E."/>
            <person name="Simone D."/>
            <person name="Lopez-Fernandez M."/>
            <person name="Wu X."/>
            <person name="de Brujin I."/>
            <person name="Lundin D."/>
            <person name="Andersson A."/>
            <person name="Bertilsson S."/>
            <person name="Dopson M."/>
        </authorList>
    </citation>
    <scope>NUCLEOTIDE SEQUENCE</scope>
    <source>
        <strain evidence="5">TM448A04392</strain>
        <strain evidence="6">TM448B04416</strain>
    </source>
</reference>
<name>A0A6H2A3U8_9ZZZZ</name>
<comment type="cofactor">
    <cofactor evidence="1">
        <name>Mg(2+)</name>
        <dbReference type="ChEBI" id="CHEBI:18420"/>
    </cofactor>
</comment>
<accession>A0A6H2A3U8</accession>
<dbReference type="AlphaFoldDB" id="A0A6H2A3U8"/>
<evidence type="ECO:0000256" key="3">
    <source>
        <dbReference type="ARBA" id="ARBA00022801"/>
    </source>
</evidence>
<proteinExistence type="predicted"/>
<keyword evidence="3" id="KW-0378">Hydrolase</keyword>
<protein>
    <submittedName>
        <fullName evidence="5">Putative VRR-NUC domain-containing protein</fullName>
    </submittedName>
</protein>
<evidence type="ECO:0000313" key="6">
    <source>
        <dbReference type="EMBL" id="QJI03285.1"/>
    </source>
</evidence>
<dbReference type="SMART" id="SM00990">
    <property type="entry name" value="VRR_NUC"/>
    <property type="match status" value="1"/>
</dbReference>
<dbReference type="Gene3D" id="3.40.1350.10">
    <property type="match status" value="1"/>
</dbReference>
<dbReference type="EMBL" id="MT145075">
    <property type="protein sequence ID" value="QJI03285.1"/>
    <property type="molecule type" value="Genomic_DNA"/>
</dbReference>
<dbReference type="InterPro" id="IPR011856">
    <property type="entry name" value="tRNA_endonuc-like_dom_sf"/>
</dbReference>
<dbReference type="InterPro" id="IPR014883">
    <property type="entry name" value="VRR_NUC"/>
</dbReference>
<evidence type="ECO:0000259" key="4">
    <source>
        <dbReference type="SMART" id="SM00990"/>
    </source>
</evidence>
<dbReference type="GO" id="GO:0004518">
    <property type="term" value="F:nuclease activity"/>
    <property type="evidence" value="ECO:0007669"/>
    <property type="project" value="UniProtKB-KW"/>
</dbReference>
<gene>
    <name evidence="5" type="ORF">TM448A04392_0013</name>
    <name evidence="6" type="ORF">TM448B04416_0001</name>
</gene>
<dbReference type="GO" id="GO:0003676">
    <property type="term" value="F:nucleic acid binding"/>
    <property type="evidence" value="ECO:0007669"/>
    <property type="project" value="InterPro"/>
</dbReference>
<dbReference type="GO" id="GO:0016788">
    <property type="term" value="F:hydrolase activity, acting on ester bonds"/>
    <property type="evidence" value="ECO:0007669"/>
    <property type="project" value="InterPro"/>
</dbReference>
<evidence type="ECO:0000256" key="1">
    <source>
        <dbReference type="ARBA" id="ARBA00001946"/>
    </source>
</evidence>